<dbReference type="InterPro" id="IPR016099">
    <property type="entry name" value="Prismane-like_a/b-sand"/>
</dbReference>
<evidence type="ECO:0000313" key="7">
    <source>
        <dbReference type="Proteomes" id="UP000054498"/>
    </source>
</evidence>
<dbReference type="AlphaFoldDB" id="A0A0D2JNM8"/>
<dbReference type="Gene3D" id="3.40.50.2030">
    <property type="match status" value="2"/>
</dbReference>
<reference evidence="6 7" key="1">
    <citation type="journal article" date="2013" name="BMC Genomics">
        <title>Reconstruction of the lipid metabolism for the microalga Monoraphidium neglectum from its genome sequence reveals characteristics suitable for biofuel production.</title>
        <authorList>
            <person name="Bogen C."/>
            <person name="Al-Dilaimi A."/>
            <person name="Albersmeier A."/>
            <person name="Wichmann J."/>
            <person name="Grundmann M."/>
            <person name="Rupp O."/>
            <person name="Lauersen K.J."/>
            <person name="Blifernez-Klassen O."/>
            <person name="Kalinowski J."/>
            <person name="Goesmann A."/>
            <person name="Mussgnug J.H."/>
            <person name="Kruse O."/>
        </authorList>
    </citation>
    <scope>NUCLEOTIDE SEQUENCE [LARGE SCALE GENOMIC DNA]</scope>
    <source>
        <strain evidence="6 7">SAG 48.87</strain>
    </source>
</reference>
<dbReference type="EC" id="1.7.-.-" evidence="6"/>
<dbReference type="GeneID" id="25740078"/>
<proteinExistence type="predicted"/>
<dbReference type="Pfam" id="PF03063">
    <property type="entry name" value="Prismane"/>
    <property type="match status" value="1"/>
</dbReference>
<dbReference type="PANTHER" id="PTHR30109:SF0">
    <property type="entry name" value="HYDROXYLAMINE REDUCTASE"/>
    <property type="match status" value="1"/>
</dbReference>
<keyword evidence="7" id="KW-1185">Reference proteome</keyword>
<dbReference type="EMBL" id="KK101473">
    <property type="protein sequence ID" value="KIZ00758.1"/>
    <property type="molecule type" value="Genomic_DNA"/>
</dbReference>
<dbReference type="InterPro" id="IPR016100">
    <property type="entry name" value="Prismane_a-bundle"/>
</dbReference>
<dbReference type="InterPro" id="IPR011254">
    <property type="entry name" value="Prismane-like_sf"/>
</dbReference>
<dbReference type="Gene3D" id="1.20.1270.20">
    <property type="match status" value="1"/>
</dbReference>
<dbReference type="NCBIfam" id="NF003658">
    <property type="entry name" value="PRK05290.1"/>
    <property type="match status" value="1"/>
</dbReference>
<dbReference type="InterPro" id="IPR004137">
    <property type="entry name" value="HCP/CODH"/>
</dbReference>
<evidence type="ECO:0000313" key="6">
    <source>
        <dbReference type="EMBL" id="KIZ00758.1"/>
    </source>
</evidence>
<dbReference type="Proteomes" id="UP000054498">
    <property type="component" value="Unassembled WGS sequence"/>
</dbReference>
<evidence type="ECO:0000256" key="4">
    <source>
        <dbReference type="ARBA" id="ARBA00023004"/>
    </source>
</evidence>
<evidence type="ECO:0000256" key="3">
    <source>
        <dbReference type="ARBA" id="ARBA00023002"/>
    </source>
</evidence>
<protein>
    <submittedName>
        <fullName evidence="6">Hydroxylamine reductase</fullName>
        <ecNumber evidence="6">1.7.-.-</ecNumber>
    </submittedName>
</protein>
<evidence type="ECO:0000256" key="1">
    <source>
        <dbReference type="ARBA" id="ARBA00022490"/>
    </source>
</evidence>
<dbReference type="GO" id="GO:0046872">
    <property type="term" value="F:metal ion binding"/>
    <property type="evidence" value="ECO:0007669"/>
    <property type="project" value="UniProtKB-KW"/>
</dbReference>
<dbReference type="GO" id="GO:0051536">
    <property type="term" value="F:iron-sulfur cluster binding"/>
    <property type="evidence" value="ECO:0007669"/>
    <property type="project" value="UniProtKB-KW"/>
</dbReference>
<evidence type="ECO:0000256" key="2">
    <source>
        <dbReference type="ARBA" id="ARBA00022723"/>
    </source>
</evidence>
<keyword evidence="1" id="KW-0963">Cytoplasm</keyword>
<accession>A0A0D2JNM8</accession>
<name>A0A0D2JNM8_9CHLO</name>
<dbReference type="OrthoDB" id="1470350at2759"/>
<dbReference type="KEGG" id="mng:MNEG_7202"/>
<organism evidence="6 7">
    <name type="scientific">Monoraphidium neglectum</name>
    <dbReference type="NCBI Taxonomy" id="145388"/>
    <lineage>
        <taxon>Eukaryota</taxon>
        <taxon>Viridiplantae</taxon>
        <taxon>Chlorophyta</taxon>
        <taxon>core chlorophytes</taxon>
        <taxon>Chlorophyceae</taxon>
        <taxon>CS clade</taxon>
        <taxon>Sphaeropleales</taxon>
        <taxon>Selenastraceae</taxon>
        <taxon>Monoraphidium</taxon>
    </lineage>
</organism>
<dbReference type="FunFam" id="3.40.50.2030:FF:000002">
    <property type="entry name" value="Hydroxylamine reductase"/>
    <property type="match status" value="1"/>
</dbReference>
<keyword evidence="2" id="KW-0479">Metal-binding</keyword>
<dbReference type="STRING" id="145388.A0A0D2JNM8"/>
<dbReference type="RefSeq" id="XP_013899777.1">
    <property type="nucleotide sequence ID" value="XM_014044323.1"/>
</dbReference>
<dbReference type="PANTHER" id="PTHR30109">
    <property type="entry name" value="HYDROXYLAMINE REDUCTASE"/>
    <property type="match status" value="1"/>
</dbReference>
<keyword evidence="5" id="KW-0411">Iron-sulfur</keyword>
<evidence type="ECO:0000256" key="5">
    <source>
        <dbReference type="ARBA" id="ARBA00023014"/>
    </source>
</evidence>
<dbReference type="GO" id="GO:0050418">
    <property type="term" value="F:hydroxylamine reductase activity"/>
    <property type="evidence" value="ECO:0007669"/>
    <property type="project" value="TreeGrafter"/>
</dbReference>
<dbReference type="SUPFAM" id="SSF56821">
    <property type="entry name" value="Prismane protein-like"/>
    <property type="match status" value="1"/>
</dbReference>
<keyword evidence="3 6" id="KW-0560">Oxidoreductase</keyword>
<dbReference type="InterPro" id="IPR010048">
    <property type="entry name" value="Hydroxylam_reduct"/>
</dbReference>
<keyword evidence="4" id="KW-0408">Iron</keyword>
<dbReference type="GO" id="GO:0004601">
    <property type="term" value="F:peroxidase activity"/>
    <property type="evidence" value="ECO:0007669"/>
    <property type="project" value="TreeGrafter"/>
</dbReference>
<gene>
    <name evidence="6" type="ORF">MNEG_7202</name>
</gene>
<dbReference type="GO" id="GO:0042542">
    <property type="term" value="P:response to hydrogen peroxide"/>
    <property type="evidence" value="ECO:0007669"/>
    <property type="project" value="TreeGrafter"/>
</dbReference>
<dbReference type="NCBIfam" id="TIGR01703">
    <property type="entry name" value="hybrid_clust"/>
    <property type="match status" value="1"/>
</dbReference>
<sequence length="393" mass="42606">MLGQVDASLDDVFEEVLAFLASPASSDPNAVLAMAMKLGETNFRVMALLDKGHTGRFGHPEPSPVRLTPIKGKAILISGHDMQDLHDLLVQTEGTGINVYTHGEMLPAHGYPGLKKFDHLVGNFGGAWYKQKKEFAEFPGAILMTTNCIMPTAGTSYADRIFTTGEVGVTGSPHIPTKDFSALIKCAQELPGFTYEPEEPKFVTTGFGHEATLGAAGLVLDAIKNKQLSHIFLVGGCDAPEPSRKYYTEVVRSLPQDTMVLTLGCGKYRFYDQDMGTLPNGLPRLLDMGQCNDAYSALVVATELAKALDTDVNALPLSLDISWFEQKAVAVLLTLLHLGVKNIRLGPNLPAFLTPQATQILVDTFNIMPADTKNPAAEVERMMAGTGEIERRR</sequence>
<dbReference type="GO" id="GO:0005737">
    <property type="term" value="C:cytoplasm"/>
    <property type="evidence" value="ECO:0007669"/>
    <property type="project" value="InterPro"/>
</dbReference>